<evidence type="ECO:0000313" key="3">
    <source>
        <dbReference type="Proteomes" id="UP001214530"/>
    </source>
</evidence>
<sequence>MRKVTVIVGQNIMDIAMQEYGDADAIVELCDMNNLELDDDVYAGQVLLLRDLTESDEVARYYKSKSMMVSSTLSMVTEEVIATGSEEIIVMNNDSLIGI</sequence>
<proteinExistence type="predicted"/>
<dbReference type="EMBL" id="CP119313">
    <property type="protein sequence ID" value="WEK18175.1"/>
    <property type="molecule type" value="Genomic_DNA"/>
</dbReference>
<dbReference type="AlphaFoldDB" id="A0AAJ5W6S7"/>
<dbReference type="InterPro" id="IPR018392">
    <property type="entry name" value="LysM"/>
</dbReference>
<gene>
    <name evidence="2" type="ORF">P0Y49_15395</name>
</gene>
<evidence type="ECO:0000259" key="1">
    <source>
        <dbReference type="PROSITE" id="PS51782"/>
    </source>
</evidence>
<protein>
    <recommendedName>
        <fullName evidence="1">LysM domain-containing protein</fullName>
    </recommendedName>
</protein>
<feature type="domain" description="LysM" evidence="1">
    <location>
        <begin position="2"/>
        <end position="49"/>
    </location>
</feature>
<accession>A0AAJ5W6S7</accession>
<organism evidence="2 3">
    <name type="scientific">Candidatus Pedobacter colombiensis</name>
    <dbReference type="NCBI Taxonomy" id="3121371"/>
    <lineage>
        <taxon>Bacteria</taxon>
        <taxon>Pseudomonadati</taxon>
        <taxon>Bacteroidota</taxon>
        <taxon>Sphingobacteriia</taxon>
        <taxon>Sphingobacteriales</taxon>
        <taxon>Sphingobacteriaceae</taxon>
        <taxon>Pedobacter</taxon>
    </lineage>
</organism>
<reference evidence="2" key="1">
    <citation type="submission" date="2023-03" db="EMBL/GenBank/DDBJ databases">
        <title>Andean soil-derived lignocellulolytic bacterial consortium as a source of novel taxa and putative plastic-active enzymes.</title>
        <authorList>
            <person name="Diaz-Garcia L."/>
            <person name="Chuvochina M."/>
            <person name="Feuerriegel G."/>
            <person name="Bunk B."/>
            <person name="Sproer C."/>
            <person name="Streit W.R."/>
            <person name="Rodriguez L.M."/>
            <person name="Overmann J."/>
            <person name="Jimenez D.J."/>
        </authorList>
    </citation>
    <scope>NUCLEOTIDE SEQUENCE</scope>
    <source>
        <strain evidence="2">MAG 3858</strain>
    </source>
</reference>
<name>A0AAJ5W6S7_9SPHI</name>
<evidence type="ECO:0000313" key="2">
    <source>
        <dbReference type="EMBL" id="WEK18175.1"/>
    </source>
</evidence>
<dbReference type="Proteomes" id="UP001214530">
    <property type="component" value="Chromosome"/>
</dbReference>
<dbReference type="PROSITE" id="PS51782">
    <property type="entry name" value="LYSM"/>
    <property type="match status" value="1"/>
</dbReference>